<keyword evidence="2" id="KW-1185">Reference proteome</keyword>
<proteinExistence type="predicted"/>
<gene>
    <name evidence="1" type="ORF">BaRGS_00010453</name>
</gene>
<name>A0ABD0LG28_9CAEN</name>
<dbReference type="AlphaFoldDB" id="A0ABD0LG28"/>
<dbReference type="EMBL" id="JACVVK020000052">
    <property type="protein sequence ID" value="KAK7498193.1"/>
    <property type="molecule type" value="Genomic_DNA"/>
</dbReference>
<reference evidence="1 2" key="1">
    <citation type="journal article" date="2023" name="Sci. Data">
        <title>Genome assembly of the Korean intertidal mud-creeper Batillaria attramentaria.</title>
        <authorList>
            <person name="Patra A.K."/>
            <person name="Ho P.T."/>
            <person name="Jun S."/>
            <person name="Lee S.J."/>
            <person name="Kim Y."/>
            <person name="Won Y.J."/>
        </authorList>
    </citation>
    <scope>NUCLEOTIDE SEQUENCE [LARGE SCALE GENOMIC DNA]</scope>
    <source>
        <strain evidence="1">Wonlab-2016</strain>
    </source>
</reference>
<protein>
    <submittedName>
        <fullName evidence="1">Uncharacterized protein</fullName>
    </submittedName>
</protein>
<dbReference type="Proteomes" id="UP001519460">
    <property type="component" value="Unassembled WGS sequence"/>
</dbReference>
<comment type="caution">
    <text evidence="1">The sequence shown here is derived from an EMBL/GenBank/DDBJ whole genome shotgun (WGS) entry which is preliminary data.</text>
</comment>
<accession>A0ABD0LG28</accession>
<evidence type="ECO:0000313" key="1">
    <source>
        <dbReference type="EMBL" id="KAK7498193.1"/>
    </source>
</evidence>
<evidence type="ECO:0000313" key="2">
    <source>
        <dbReference type="Proteomes" id="UP001519460"/>
    </source>
</evidence>
<organism evidence="1 2">
    <name type="scientific">Batillaria attramentaria</name>
    <dbReference type="NCBI Taxonomy" id="370345"/>
    <lineage>
        <taxon>Eukaryota</taxon>
        <taxon>Metazoa</taxon>
        <taxon>Spiralia</taxon>
        <taxon>Lophotrochozoa</taxon>
        <taxon>Mollusca</taxon>
        <taxon>Gastropoda</taxon>
        <taxon>Caenogastropoda</taxon>
        <taxon>Sorbeoconcha</taxon>
        <taxon>Cerithioidea</taxon>
        <taxon>Batillariidae</taxon>
        <taxon>Batillaria</taxon>
    </lineage>
</organism>
<sequence length="137" mass="15273">MGLYFRWLEIRNTHPPTAPALRSLEGLLYGVVLPMAGDQEHPPTHRSSPAKPRGFTVWGCTSDGWRLGTPTHPPLQPCEALRVYCMGLYFRWLEIRNTHPPTASALRSLEGLLYGVVLPMAGDQEHPPTHRSSPAKP</sequence>